<evidence type="ECO:0000313" key="2">
    <source>
        <dbReference type="Proteomes" id="UP000411588"/>
    </source>
</evidence>
<organism evidence="1 2">
    <name type="scientific">Clostridioides difficile</name>
    <name type="common">Peptoclostridium difficile</name>
    <dbReference type="NCBI Taxonomy" id="1496"/>
    <lineage>
        <taxon>Bacteria</taxon>
        <taxon>Bacillati</taxon>
        <taxon>Bacillota</taxon>
        <taxon>Clostridia</taxon>
        <taxon>Peptostreptococcales</taxon>
        <taxon>Peptostreptococcaceae</taxon>
        <taxon>Clostridioides</taxon>
    </lineage>
</organism>
<dbReference type="Proteomes" id="UP000411588">
    <property type="component" value="Unassembled WGS sequence"/>
</dbReference>
<reference evidence="1 2" key="1">
    <citation type="submission" date="2019-02" db="EMBL/GenBank/DDBJ databases">
        <authorList>
            <consortium name="Pathogen Informatics"/>
        </authorList>
    </citation>
    <scope>NUCLEOTIDE SEQUENCE [LARGE SCALE GENOMIC DNA]</scope>
    <source>
        <strain evidence="2">clo34</strain>
    </source>
</reference>
<gene>
    <name evidence="1" type="ORF">SAMEA1402399_03506</name>
</gene>
<proteinExistence type="predicted"/>
<name>A0AB74QHM4_CLODI</name>
<comment type="caution">
    <text evidence="1">The sequence shown here is derived from an EMBL/GenBank/DDBJ whole genome shotgun (WGS) entry which is preliminary data.</text>
</comment>
<dbReference type="AlphaFoldDB" id="A0AB74QHM4"/>
<dbReference type="EMBL" id="CAADAN010000017">
    <property type="protein sequence ID" value="VFD35399.1"/>
    <property type="molecule type" value="Genomic_DNA"/>
</dbReference>
<evidence type="ECO:0000313" key="1">
    <source>
        <dbReference type="EMBL" id="VFD35399.1"/>
    </source>
</evidence>
<protein>
    <submittedName>
        <fullName evidence="1">Uncharacterized protein</fullName>
    </submittedName>
</protein>
<accession>A0AB74QHM4</accession>
<sequence length="39" mass="4720">MCKNKIKKAISINELKKKNKEDYDYFIKFVIKVAEKKNK</sequence>